<evidence type="ECO:0000256" key="4">
    <source>
        <dbReference type="ARBA" id="ARBA00022691"/>
    </source>
</evidence>
<dbReference type="CDD" id="cd02440">
    <property type="entry name" value="AdoMet_MTases"/>
    <property type="match status" value="1"/>
</dbReference>
<feature type="region of interest" description="Disordered" evidence="7">
    <location>
        <begin position="120"/>
        <end position="195"/>
    </location>
</feature>
<dbReference type="InterPro" id="IPR039772">
    <property type="entry name" value="Bin3-like"/>
</dbReference>
<organism evidence="9 10">
    <name type="scientific">Conger conger</name>
    <name type="common">Conger eel</name>
    <name type="synonym">Muraena conger</name>
    <dbReference type="NCBI Taxonomy" id="82655"/>
    <lineage>
        <taxon>Eukaryota</taxon>
        <taxon>Metazoa</taxon>
        <taxon>Chordata</taxon>
        <taxon>Craniata</taxon>
        <taxon>Vertebrata</taxon>
        <taxon>Euteleostomi</taxon>
        <taxon>Actinopterygii</taxon>
        <taxon>Neopterygii</taxon>
        <taxon>Teleostei</taxon>
        <taxon>Anguilliformes</taxon>
        <taxon>Congridae</taxon>
        <taxon>Conger</taxon>
    </lineage>
</organism>
<protein>
    <recommendedName>
        <fullName evidence="6">RNA methyltransferase</fullName>
        <ecNumber evidence="6">2.1.1.-</ecNumber>
    </recommendedName>
</protein>
<accession>A0A9Q1I356</accession>
<comment type="similarity">
    <text evidence="1 6">Belongs to the methyltransferase superfamily.</text>
</comment>
<dbReference type="PANTHER" id="PTHR12315:SF0">
    <property type="entry name" value="7SK SNRNA METHYLPHOSPHATE CAPPING ENZYME"/>
    <property type="match status" value="1"/>
</dbReference>
<evidence type="ECO:0000313" key="10">
    <source>
        <dbReference type="Proteomes" id="UP001152803"/>
    </source>
</evidence>
<dbReference type="InterPro" id="IPR029063">
    <property type="entry name" value="SAM-dependent_MTases_sf"/>
</dbReference>
<sequence>MSFQCTVEYESRKHAYRNINKTSLLNKSRKWHSRLTVSSRISLCSIEWKMIEMSVDKETVLAGDGRGDPMTHQQPQQLAECTGSCTNAPKALVATSGSLEDGTACSVAAFSGSVVLTEQLTNDSNSSGGCSRTESMGLGPRNHFRPKNGLQQQQQQQQQQPQQQKMNKRRYSMNVGFKHPGFSKRRRRANSESDPVLPTNFLLGGNIFDPLNLNSLLDEEVNRALNAETPKSSPLPAKSRDPVEILIPKDITDPLNLNSTGGDSNILVSPLKSGGRKRHRNRHHGGGGGGMATAQLDLSLSEKSKPGEGCAAAAGGASLPSLPAPRDPAAASVVPEAPKAGAVVLLTPVPESPRPYELNTSINCRDEVVPPILPRSQSHVATSTSLQSQTQGAANSAPVTSSSTQQLPPARHRKRRRTSSKSDSSVTPTPSAKKGSVDRGRGPGSGKRPQTFHTPIGGGGAGSLPASGRFGHQQPRNRRKQQKFQYGNYNKYYGYRNLGLSEDPRLRVLKPEWFRGKAVLDLGCNTGHMTLTIATNWHPARILGLDIDGGLVHAARQNIRHYLSELQAQEARRSAAGWQAKEGTGIKTQEGGWKDEKKHRIQEQKAKLTEKGGNKMEGKREAGLKQEAVTPMDTLPSDPRKRRGSGKETKAGKGGLTEGALATRVPLGVGRPFPISLRICRGPIAAPPLLHTIPGDFPANVSFVKGNYVLENDTQLHTQQPEYDVILCLSMTKWVHLNWGDGGVQRLFKRAFRHLQPGGIFILEPQPWASYGKRKRLTETTYKNYYNIRFKPDRFTSYLTSEVGFSSYELIGTPKSSSRGFQRPIYLFHKGPSCSRK</sequence>
<feature type="compositionally biased region" description="Polar residues" evidence="7">
    <location>
        <begin position="255"/>
        <end position="267"/>
    </location>
</feature>
<dbReference type="GO" id="GO:0008173">
    <property type="term" value="F:RNA methyltransferase activity"/>
    <property type="evidence" value="ECO:0007669"/>
    <property type="project" value="UniProtKB-UniRule"/>
</dbReference>
<dbReference type="Pfam" id="PF13649">
    <property type="entry name" value="Methyltransf_25"/>
    <property type="match status" value="1"/>
</dbReference>
<dbReference type="PANTHER" id="PTHR12315">
    <property type="entry name" value="BICOID-INTERACTING PROTEIN RELATED"/>
    <property type="match status" value="1"/>
</dbReference>
<gene>
    <name evidence="9" type="ORF">COCON_G00044110</name>
</gene>
<name>A0A9Q1I356_CONCO</name>
<dbReference type="EC" id="2.1.1.-" evidence="6"/>
<dbReference type="GO" id="GO:0040031">
    <property type="term" value="P:snRNA modification"/>
    <property type="evidence" value="ECO:0007669"/>
    <property type="project" value="TreeGrafter"/>
</dbReference>
<keyword evidence="10" id="KW-1185">Reference proteome</keyword>
<feature type="compositionally biased region" description="Polar residues" evidence="7">
    <location>
        <begin position="377"/>
        <end position="407"/>
    </location>
</feature>
<evidence type="ECO:0000313" key="9">
    <source>
        <dbReference type="EMBL" id="KAJ8281892.1"/>
    </source>
</evidence>
<dbReference type="AlphaFoldDB" id="A0A9Q1I356"/>
<reference evidence="9" key="1">
    <citation type="journal article" date="2023" name="Science">
        <title>Genome structures resolve the early diversification of teleost fishes.</title>
        <authorList>
            <person name="Parey E."/>
            <person name="Louis A."/>
            <person name="Montfort J."/>
            <person name="Bouchez O."/>
            <person name="Roques C."/>
            <person name="Iampietro C."/>
            <person name="Lluch J."/>
            <person name="Castinel A."/>
            <person name="Donnadieu C."/>
            <person name="Desvignes T."/>
            <person name="Floi Bucao C."/>
            <person name="Jouanno E."/>
            <person name="Wen M."/>
            <person name="Mejri S."/>
            <person name="Dirks R."/>
            <person name="Jansen H."/>
            <person name="Henkel C."/>
            <person name="Chen W.J."/>
            <person name="Zahm M."/>
            <person name="Cabau C."/>
            <person name="Klopp C."/>
            <person name="Thompson A.W."/>
            <person name="Robinson-Rechavi M."/>
            <person name="Braasch I."/>
            <person name="Lecointre G."/>
            <person name="Bobe J."/>
            <person name="Postlethwait J.H."/>
            <person name="Berthelot C."/>
            <person name="Roest Crollius H."/>
            <person name="Guiguen Y."/>
        </authorList>
    </citation>
    <scope>NUCLEOTIDE SEQUENCE</scope>
    <source>
        <strain evidence="9">Concon-B</strain>
    </source>
</reference>
<feature type="compositionally biased region" description="Basic residues" evidence="7">
    <location>
        <begin position="410"/>
        <end position="419"/>
    </location>
</feature>
<dbReference type="PROSITE" id="PS51515">
    <property type="entry name" value="BIN3_SAM"/>
    <property type="match status" value="1"/>
</dbReference>
<evidence type="ECO:0000256" key="1">
    <source>
        <dbReference type="ARBA" id="ARBA00008361"/>
    </source>
</evidence>
<feature type="compositionally biased region" description="Polar residues" evidence="7">
    <location>
        <begin position="120"/>
        <end position="134"/>
    </location>
</feature>
<dbReference type="EMBL" id="JAFJMO010000003">
    <property type="protein sequence ID" value="KAJ8281892.1"/>
    <property type="molecule type" value="Genomic_DNA"/>
</dbReference>
<dbReference type="InterPro" id="IPR010675">
    <property type="entry name" value="Bin3_C"/>
</dbReference>
<evidence type="ECO:0000256" key="2">
    <source>
        <dbReference type="ARBA" id="ARBA00022603"/>
    </source>
</evidence>
<evidence type="ECO:0000259" key="8">
    <source>
        <dbReference type="PROSITE" id="PS51515"/>
    </source>
</evidence>
<dbReference type="Proteomes" id="UP001152803">
    <property type="component" value="Unassembled WGS sequence"/>
</dbReference>
<dbReference type="Gene3D" id="3.40.50.150">
    <property type="entry name" value="Vaccinia Virus protein VP39"/>
    <property type="match status" value="1"/>
</dbReference>
<dbReference type="SUPFAM" id="SSF53335">
    <property type="entry name" value="S-adenosyl-L-methionine-dependent methyltransferases"/>
    <property type="match status" value="1"/>
</dbReference>
<evidence type="ECO:0000256" key="6">
    <source>
        <dbReference type="RuleBase" id="RU367087"/>
    </source>
</evidence>
<feature type="region of interest" description="Disordered" evidence="7">
    <location>
        <begin position="574"/>
        <end position="657"/>
    </location>
</feature>
<feature type="region of interest" description="Disordered" evidence="7">
    <location>
        <begin position="252"/>
        <end position="293"/>
    </location>
</feature>
<keyword evidence="3 6" id="KW-0808">Transferase</keyword>
<feature type="domain" description="Bin3-type SAM" evidence="8">
    <location>
        <begin position="503"/>
        <end position="833"/>
    </location>
</feature>
<proteinExistence type="inferred from homology"/>
<evidence type="ECO:0000256" key="7">
    <source>
        <dbReference type="SAM" id="MobiDB-lite"/>
    </source>
</evidence>
<dbReference type="GO" id="GO:0008171">
    <property type="term" value="F:O-methyltransferase activity"/>
    <property type="evidence" value="ECO:0007669"/>
    <property type="project" value="UniProtKB-UniRule"/>
</dbReference>
<dbReference type="InterPro" id="IPR024160">
    <property type="entry name" value="BIN3_SAM-bd_dom"/>
</dbReference>
<dbReference type="GO" id="GO:0032259">
    <property type="term" value="P:methylation"/>
    <property type="evidence" value="ECO:0007669"/>
    <property type="project" value="UniProtKB-KW"/>
</dbReference>
<evidence type="ECO:0000256" key="3">
    <source>
        <dbReference type="ARBA" id="ARBA00022679"/>
    </source>
</evidence>
<dbReference type="Pfam" id="PF06859">
    <property type="entry name" value="Bin3"/>
    <property type="match status" value="1"/>
</dbReference>
<feature type="compositionally biased region" description="Low complexity" evidence="7">
    <location>
        <begin position="151"/>
        <end position="164"/>
    </location>
</feature>
<dbReference type="OrthoDB" id="10017101at2759"/>
<keyword evidence="4 5" id="KW-0949">S-adenosyl-L-methionine</keyword>
<feature type="compositionally biased region" description="Basic residues" evidence="7">
    <location>
        <begin position="274"/>
        <end position="285"/>
    </location>
</feature>
<comment type="caution">
    <text evidence="9">The sequence shown here is derived from an EMBL/GenBank/DDBJ whole genome shotgun (WGS) entry which is preliminary data.</text>
</comment>
<keyword evidence="2 6" id="KW-0489">Methyltransferase</keyword>
<dbReference type="InterPro" id="IPR041698">
    <property type="entry name" value="Methyltransf_25"/>
</dbReference>
<dbReference type="GO" id="GO:0017069">
    <property type="term" value="F:snRNA binding"/>
    <property type="evidence" value="ECO:0007669"/>
    <property type="project" value="TreeGrafter"/>
</dbReference>
<evidence type="ECO:0000256" key="5">
    <source>
        <dbReference type="PROSITE-ProRule" id="PRU00848"/>
    </source>
</evidence>
<feature type="compositionally biased region" description="Basic and acidic residues" evidence="7">
    <location>
        <begin position="592"/>
        <end position="624"/>
    </location>
</feature>
<feature type="region of interest" description="Disordered" evidence="7">
    <location>
        <begin position="377"/>
        <end position="485"/>
    </location>
</feature>